<dbReference type="InterPro" id="IPR000620">
    <property type="entry name" value="EamA_dom"/>
</dbReference>
<protein>
    <submittedName>
        <fullName evidence="8">Putative membrane protein PagO</fullName>
    </submittedName>
</protein>
<gene>
    <name evidence="8" type="ORF">SAMN05216522_103291</name>
</gene>
<feature type="transmembrane region" description="Helical" evidence="6">
    <location>
        <begin position="67"/>
        <end position="87"/>
    </location>
</feature>
<evidence type="ECO:0000256" key="5">
    <source>
        <dbReference type="ARBA" id="ARBA00023136"/>
    </source>
</evidence>
<feature type="transmembrane region" description="Helical" evidence="6">
    <location>
        <begin position="242"/>
        <end position="263"/>
    </location>
</feature>
<keyword evidence="9" id="KW-1185">Reference proteome</keyword>
<evidence type="ECO:0000259" key="7">
    <source>
        <dbReference type="Pfam" id="PF00892"/>
    </source>
</evidence>
<evidence type="ECO:0000256" key="3">
    <source>
        <dbReference type="ARBA" id="ARBA00022692"/>
    </source>
</evidence>
<organism evidence="8 9">
    <name type="scientific">Rosenbergiella nectarea</name>
    <dbReference type="NCBI Taxonomy" id="988801"/>
    <lineage>
        <taxon>Bacteria</taxon>
        <taxon>Pseudomonadati</taxon>
        <taxon>Pseudomonadota</taxon>
        <taxon>Gammaproteobacteria</taxon>
        <taxon>Enterobacterales</taxon>
        <taxon>Erwiniaceae</taxon>
        <taxon>Rosenbergiella</taxon>
    </lineage>
</organism>
<feature type="transmembrane region" description="Helical" evidence="6">
    <location>
        <begin position="122"/>
        <end position="139"/>
    </location>
</feature>
<keyword evidence="2" id="KW-1003">Cell membrane</keyword>
<feature type="transmembrane region" description="Helical" evidence="6">
    <location>
        <begin position="7"/>
        <end position="28"/>
    </location>
</feature>
<dbReference type="PANTHER" id="PTHR32322">
    <property type="entry name" value="INNER MEMBRANE TRANSPORTER"/>
    <property type="match status" value="1"/>
</dbReference>
<evidence type="ECO:0000256" key="1">
    <source>
        <dbReference type="ARBA" id="ARBA00004651"/>
    </source>
</evidence>
<dbReference type="Proteomes" id="UP000242515">
    <property type="component" value="Unassembled WGS sequence"/>
</dbReference>
<feature type="domain" description="EamA" evidence="7">
    <location>
        <begin position="8"/>
        <end position="138"/>
    </location>
</feature>
<keyword evidence="3 6" id="KW-0812">Transmembrane</keyword>
<dbReference type="EMBL" id="FOGC01000003">
    <property type="protein sequence ID" value="SEQ51650.1"/>
    <property type="molecule type" value="Genomic_DNA"/>
</dbReference>
<feature type="transmembrane region" description="Helical" evidence="6">
    <location>
        <begin position="213"/>
        <end position="235"/>
    </location>
</feature>
<name>A0A1H9GNM3_9GAMM</name>
<feature type="domain" description="EamA" evidence="7">
    <location>
        <begin position="151"/>
        <end position="286"/>
    </location>
</feature>
<evidence type="ECO:0000256" key="4">
    <source>
        <dbReference type="ARBA" id="ARBA00022989"/>
    </source>
</evidence>
<reference evidence="9" key="1">
    <citation type="submission" date="2016-10" db="EMBL/GenBank/DDBJ databases">
        <authorList>
            <person name="Varghese N."/>
            <person name="Submissions S."/>
        </authorList>
    </citation>
    <scope>NUCLEOTIDE SEQUENCE [LARGE SCALE GENOMIC DNA]</scope>
    <source>
        <strain evidence="9">8N4</strain>
    </source>
</reference>
<feature type="transmembrane region" description="Helical" evidence="6">
    <location>
        <begin position="269"/>
        <end position="288"/>
    </location>
</feature>
<dbReference type="AlphaFoldDB" id="A0A1H9GNM3"/>
<evidence type="ECO:0000256" key="6">
    <source>
        <dbReference type="SAM" id="Phobius"/>
    </source>
</evidence>
<dbReference type="Pfam" id="PF00892">
    <property type="entry name" value="EamA"/>
    <property type="match status" value="2"/>
</dbReference>
<dbReference type="RefSeq" id="WP_092674174.1">
    <property type="nucleotide sequence ID" value="NZ_FOGC01000003.1"/>
</dbReference>
<evidence type="ECO:0000313" key="8">
    <source>
        <dbReference type="EMBL" id="SEQ51650.1"/>
    </source>
</evidence>
<dbReference type="PANTHER" id="PTHR32322:SF14">
    <property type="entry name" value="PROTEIN PAGO"/>
    <property type="match status" value="1"/>
</dbReference>
<feature type="transmembrane region" description="Helical" evidence="6">
    <location>
        <begin position="151"/>
        <end position="170"/>
    </location>
</feature>
<dbReference type="SUPFAM" id="SSF103481">
    <property type="entry name" value="Multidrug resistance efflux transporter EmrE"/>
    <property type="match status" value="2"/>
</dbReference>
<feature type="transmembrane region" description="Helical" evidence="6">
    <location>
        <begin position="93"/>
        <end position="115"/>
    </location>
</feature>
<dbReference type="GO" id="GO:0016020">
    <property type="term" value="C:membrane"/>
    <property type="evidence" value="ECO:0007669"/>
    <property type="project" value="UniProtKB-SubCell"/>
</dbReference>
<keyword evidence="5 6" id="KW-0472">Membrane</keyword>
<feature type="transmembrane region" description="Helical" evidence="6">
    <location>
        <begin position="34"/>
        <end position="55"/>
    </location>
</feature>
<dbReference type="STRING" id="988801.SAMN05216522_103291"/>
<dbReference type="InterPro" id="IPR037185">
    <property type="entry name" value="EmrE-like"/>
</dbReference>
<evidence type="ECO:0000313" key="9">
    <source>
        <dbReference type="Proteomes" id="UP000242515"/>
    </source>
</evidence>
<evidence type="ECO:0000256" key="2">
    <source>
        <dbReference type="ARBA" id="ARBA00022475"/>
    </source>
</evidence>
<sequence>MNSAIKTLLFIIVSLTWGTTWLAMKIAGTTISPLFATGLRFLCAAPLLLIALKYSRSPLLFPKGQRGFQAIISLFYFAIPFTLMIYGELWVSSGLASVIFAMMPVAVLCASIILLREKTNSVQILGLTIALVSLISVLLRESQGAASGQLLGIVMLVAAVVIHAIMYALCKKRCCEVSVLTFNALPCLMAGLLLTVVGWFTEHPVIAQFSSHSVLAVVYLGAFAGVFGILCYFMLQKRATAFQASIVFLIFPIIALSLENILYGRSLSFGSLCLMSPLALGIFLTLFGNQLNQRLKKKSQSVVLSAQLEVNKRQHRT</sequence>
<dbReference type="InterPro" id="IPR050638">
    <property type="entry name" value="AA-Vitamin_Transporters"/>
</dbReference>
<comment type="subcellular location">
    <subcellularLocation>
        <location evidence="1">Cell membrane</location>
        <topology evidence="1">Multi-pass membrane protein</topology>
    </subcellularLocation>
</comment>
<keyword evidence="4 6" id="KW-1133">Transmembrane helix</keyword>
<proteinExistence type="predicted"/>
<dbReference type="OrthoDB" id="20414at2"/>
<feature type="transmembrane region" description="Helical" evidence="6">
    <location>
        <begin position="182"/>
        <end position="201"/>
    </location>
</feature>
<accession>A0A1H9GNM3</accession>